<feature type="domain" description="Integrase catalytic" evidence="9">
    <location>
        <begin position="1185"/>
        <end position="1342"/>
    </location>
</feature>
<keyword evidence="4" id="KW-0540">Nuclease</keyword>
<dbReference type="Proteomes" id="UP000499080">
    <property type="component" value="Unassembled WGS sequence"/>
</dbReference>
<dbReference type="Gene3D" id="1.10.340.70">
    <property type="match status" value="1"/>
</dbReference>
<evidence type="ECO:0000256" key="5">
    <source>
        <dbReference type="ARBA" id="ARBA00022759"/>
    </source>
</evidence>
<evidence type="ECO:0000256" key="7">
    <source>
        <dbReference type="ARBA" id="ARBA00023268"/>
    </source>
</evidence>
<dbReference type="CDD" id="cd00303">
    <property type="entry name" value="retropepsin_like"/>
    <property type="match status" value="1"/>
</dbReference>
<name>A0A4Y2CTA7_ARAVE</name>
<evidence type="ECO:0000256" key="6">
    <source>
        <dbReference type="ARBA" id="ARBA00022918"/>
    </source>
</evidence>
<evidence type="ECO:0000259" key="9">
    <source>
        <dbReference type="PROSITE" id="PS50994"/>
    </source>
</evidence>
<dbReference type="InterPro" id="IPR043502">
    <property type="entry name" value="DNA/RNA_pol_sf"/>
</dbReference>
<accession>A0A4Y2CTA7</accession>
<keyword evidence="11" id="KW-1185">Reference proteome</keyword>
<keyword evidence="6" id="KW-0695">RNA-directed DNA polymerase</keyword>
<dbReference type="PANTHER" id="PTHR37984:SF5">
    <property type="entry name" value="PROTEIN NYNRIN-LIKE"/>
    <property type="match status" value="1"/>
</dbReference>
<proteinExistence type="predicted"/>
<dbReference type="CDD" id="cd09274">
    <property type="entry name" value="RNase_HI_RT_Ty3"/>
    <property type="match status" value="1"/>
</dbReference>
<keyword evidence="7" id="KW-0511">Multifunctional enzyme</keyword>
<dbReference type="Gene3D" id="3.10.10.10">
    <property type="entry name" value="HIV Type 1 Reverse Transcriptase, subunit A, domain 1"/>
    <property type="match status" value="1"/>
</dbReference>
<dbReference type="Pfam" id="PF00078">
    <property type="entry name" value="RVT_1"/>
    <property type="match status" value="1"/>
</dbReference>
<dbReference type="InterPro" id="IPR000477">
    <property type="entry name" value="RT_dom"/>
</dbReference>
<evidence type="ECO:0000259" key="8">
    <source>
        <dbReference type="PROSITE" id="PS50878"/>
    </source>
</evidence>
<dbReference type="PROSITE" id="PS50878">
    <property type="entry name" value="RT_POL"/>
    <property type="match status" value="1"/>
</dbReference>
<dbReference type="SUPFAM" id="SSF53098">
    <property type="entry name" value="Ribonuclease H-like"/>
    <property type="match status" value="1"/>
</dbReference>
<organism evidence="10 11">
    <name type="scientific">Araneus ventricosus</name>
    <name type="common">Orbweaver spider</name>
    <name type="synonym">Epeira ventricosa</name>
    <dbReference type="NCBI Taxonomy" id="182803"/>
    <lineage>
        <taxon>Eukaryota</taxon>
        <taxon>Metazoa</taxon>
        <taxon>Ecdysozoa</taxon>
        <taxon>Arthropoda</taxon>
        <taxon>Chelicerata</taxon>
        <taxon>Arachnida</taxon>
        <taxon>Araneae</taxon>
        <taxon>Araneomorphae</taxon>
        <taxon>Entelegynae</taxon>
        <taxon>Araneoidea</taxon>
        <taxon>Araneidae</taxon>
        <taxon>Araneus</taxon>
    </lineage>
</organism>
<evidence type="ECO:0000256" key="1">
    <source>
        <dbReference type="ARBA" id="ARBA00012493"/>
    </source>
</evidence>
<dbReference type="FunFam" id="3.10.20.370:FF:000001">
    <property type="entry name" value="Retrovirus-related Pol polyprotein from transposon 17.6-like protein"/>
    <property type="match status" value="1"/>
</dbReference>
<dbReference type="Pfam" id="PF00665">
    <property type="entry name" value="rve"/>
    <property type="match status" value="1"/>
</dbReference>
<dbReference type="Gene3D" id="3.30.420.10">
    <property type="entry name" value="Ribonuclease H-like superfamily/Ribonuclease H"/>
    <property type="match status" value="1"/>
</dbReference>
<dbReference type="Gene3D" id="2.40.70.10">
    <property type="entry name" value="Acid Proteases"/>
    <property type="match status" value="1"/>
</dbReference>
<evidence type="ECO:0000256" key="4">
    <source>
        <dbReference type="ARBA" id="ARBA00022722"/>
    </source>
</evidence>
<keyword evidence="2" id="KW-0808">Transferase</keyword>
<comment type="caution">
    <text evidence="10">The sequence shown here is derived from an EMBL/GenBank/DDBJ whole genome shotgun (WGS) entry which is preliminary data.</text>
</comment>
<evidence type="ECO:0000256" key="2">
    <source>
        <dbReference type="ARBA" id="ARBA00022679"/>
    </source>
</evidence>
<keyword evidence="5" id="KW-0378">Hydrolase</keyword>
<dbReference type="InterPro" id="IPR021109">
    <property type="entry name" value="Peptidase_aspartic_dom_sf"/>
</dbReference>
<dbReference type="PROSITE" id="PS50994">
    <property type="entry name" value="INTEGRASE"/>
    <property type="match status" value="1"/>
</dbReference>
<dbReference type="Pfam" id="PF17919">
    <property type="entry name" value="RT_RNaseH_2"/>
    <property type="match status" value="1"/>
</dbReference>
<sequence>MAQSLISSLTPFKGGNENFDFFIKQFIEIAKLEKWSEAKKILVLKLNLKDEALKFLVSNPKFEEIDNFDSLVKKLEEKFCKKPNFEEAQRQFNNLKQKVSQSISDLAEQVSSTTDKFSNPNNSEEENIINLTEKLKLSKFIEALRPDIRVEVKKLGPKNFKSAVAIAKNIDNALSDDGAEINVTDSGINQILSQQLSTNKQILELSEKVNAISSQNLCVNSLTEAPATNSNNDQSNQQSPCQICGKLNHKANNCFHYTRSNYYRGNVRANYNRTFRANNFHPYRSRANQRSNSGRCFRGANVSLIQPHIVDQIKTKTKVEYISRMVRIKTIDNTVVPYMSAINLKFKIEKKWFSNQFFVTLNSWNAQYHAILGYDFLQRNKVVIDTVNKQLLVGNQKFDFEENSPTNVCSETTNCDISESDKNKKESFEQINNNFGEKGNVSEETFHALNVKIANNITVQPFSTEIINLKVPKNIAKNKDLIFIPKKNKLGYLINESLNVPTNANLFHTIIENNTNKVIHVRKNTILGKLSTFDVNDIMSPSESEIYQINNLNLNEIHKMRRDELLKSDFKLDHLNDKDKKDMQDLLLKNYKVFSKSYKTLGETSAVIPEFSLLHNFPLQTKPYSIPLMAKKYAQQEINNLLEAGIIEPSSSSYCFPVIFIKKKQNPNDSNSEPKFRMVVDYRLLNSITETFKICLPKISEIIKNIAGRKIYCVLDLKSAFFQIKLRDEDKRKLAFCTEMGNFQPTRLPFGSKNSTSYFHTLISKCLNGITGKNVQFFLDDIIIAADSLCELKVTLQAVFDRLTKFNLTLDPAKLQLCKPEITYLGFDLNANGFSPSEQNVNKVTNFPRPKNLKQVQMFLGMLNYFRGLIYDYAGIVEPLVKLTKKNTPFVWSVECENAFNTVQEIILKKPTLKNFDPNLPISLITDASKIAICGILLQKKDNVYYPLEFFSRKLTPAECKYPSIRRELLAIYASVRHFHDQLLGEKFELLTDAKPLTEYQSLDKKPEIVARWLLYLGTFSFTPTHIPGSLNPADFLSRVVEENSLNVNNITLFQPNDKLSMQNISIEQKQDAILSKIMNDLSVNKQCKQYFLDVNSGLLMIKNTHKNKKKIVNRIVIPKSLIKVCIETAHAPHFGVRKTFEFIRHKYQWKGMYLDTKNFCEHCEKCLENKPKAKLTQTQMIPKRNLAPGQCIAIDVVGKLPRSTDNKNFILTIIDHYSRYLEAYPLQNITSRTIINCLNKYFANFGLPKFLITDNATNFISNEMVEFLDRLNIQHRKSSIYYPMANGLLERAHRTMKESLASMCESTFQWSEKLLFFKLYYNNSIHSVTKFAPAEIFFGRKQNLPLDSFFEPITVENESKYLKNIRNNMCSIRNEFAKNEEQYFKNNAPHIKGRKVPNFNLGDKVFVKNFSHPHVFQEKYKGPFEIIKILRNNNYVIKSLKDNKTMKLNVSKIFKQEQPRPNLRN</sequence>
<evidence type="ECO:0000256" key="3">
    <source>
        <dbReference type="ARBA" id="ARBA00022695"/>
    </source>
</evidence>
<keyword evidence="3" id="KW-0548">Nucleotidyltransferase</keyword>
<keyword evidence="5" id="KW-0255">Endonuclease</keyword>
<dbReference type="Pfam" id="PF17921">
    <property type="entry name" value="Integrase_H2C2"/>
    <property type="match status" value="1"/>
</dbReference>
<dbReference type="InterPro" id="IPR041577">
    <property type="entry name" value="RT_RNaseH_2"/>
</dbReference>
<protein>
    <recommendedName>
        <fullName evidence="1">RNA-directed DNA polymerase</fullName>
        <ecNumber evidence="1">2.7.7.49</ecNumber>
    </recommendedName>
</protein>
<dbReference type="GO" id="GO:0004519">
    <property type="term" value="F:endonuclease activity"/>
    <property type="evidence" value="ECO:0007669"/>
    <property type="project" value="UniProtKB-KW"/>
</dbReference>
<dbReference type="GO" id="GO:0042575">
    <property type="term" value="C:DNA polymerase complex"/>
    <property type="evidence" value="ECO:0007669"/>
    <property type="project" value="UniProtKB-ARBA"/>
</dbReference>
<dbReference type="SUPFAM" id="SSF56672">
    <property type="entry name" value="DNA/RNA polymerases"/>
    <property type="match status" value="1"/>
</dbReference>
<reference evidence="10 11" key="1">
    <citation type="journal article" date="2019" name="Sci. Rep.">
        <title>Orb-weaving spider Araneus ventricosus genome elucidates the spidroin gene catalogue.</title>
        <authorList>
            <person name="Kono N."/>
            <person name="Nakamura H."/>
            <person name="Ohtoshi R."/>
            <person name="Moran D.A.P."/>
            <person name="Shinohara A."/>
            <person name="Yoshida Y."/>
            <person name="Fujiwara M."/>
            <person name="Mori M."/>
            <person name="Tomita M."/>
            <person name="Arakawa K."/>
        </authorList>
    </citation>
    <scope>NUCLEOTIDE SEQUENCE [LARGE SCALE GENOMIC DNA]</scope>
</reference>
<dbReference type="GO" id="GO:0003964">
    <property type="term" value="F:RNA-directed DNA polymerase activity"/>
    <property type="evidence" value="ECO:0007669"/>
    <property type="project" value="UniProtKB-KW"/>
</dbReference>
<dbReference type="Gene3D" id="3.30.70.270">
    <property type="match status" value="2"/>
</dbReference>
<dbReference type="OrthoDB" id="10069439at2759"/>
<dbReference type="InterPro" id="IPR041588">
    <property type="entry name" value="Integrase_H2C2"/>
</dbReference>
<dbReference type="CDD" id="cd01647">
    <property type="entry name" value="RT_LTR"/>
    <property type="match status" value="1"/>
</dbReference>
<dbReference type="FunFam" id="3.30.420.10:FF:000032">
    <property type="entry name" value="Retrovirus-related Pol polyprotein from transposon 297-like Protein"/>
    <property type="match status" value="1"/>
</dbReference>
<dbReference type="PANTHER" id="PTHR37984">
    <property type="entry name" value="PROTEIN CBG26694"/>
    <property type="match status" value="1"/>
</dbReference>
<dbReference type="InterPro" id="IPR001584">
    <property type="entry name" value="Integrase_cat-core"/>
</dbReference>
<dbReference type="GO" id="GO:0015074">
    <property type="term" value="P:DNA integration"/>
    <property type="evidence" value="ECO:0007669"/>
    <property type="project" value="InterPro"/>
</dbReference>
<dbReference type="GO" id="GO:0003676">
    <property type="term" value="F:nucleic acid binding"/>
    <property type="evidence" value="ECO:0007669"/>
    <property type="project" value="InterPro"/>
</dbReference>
<dbReference type="InterPro" id="IPR012337">
    <property type="entry name" value="RNaseH-like_sf"/>
</dbReference>
<feature type="domain" description="Reverse transcriptase" evidence="8">
    <location>
        <begin position="643"/>
        <end position="829"/>
    </location>
</feature>
<gene>
    <name evidence="10" type="primary">Tf2-9_318</name>
    <name evidence="10" type="ORF">AVEN_172282_1</name>
</gene>
<dbReference type="EMBL" id="BGPR01087580">
    <property type="protein sequence ID" value="GBM07701.1"/>
    <property type="molecule type" value="Genomic_DNA"/>
</dbReference>
<dbReference type="EC" id="2.7.7.49" evidence="1"/>
<dbReference type="InterPro" id="IPR043128">
    <property type="entry name" value="Rev_trsase/Diguanyl_cyclase"/>
</dbReference>
<evidence type="ECO:0000313" key="11">
    <source>
        <dbReference type="Proteomes" id="UP000499080"/>
    </source>
</evidence>
<dbReference type="InterPro" id="IPR050951">
    <property type="entry name" value="Retrovirus_Pol_polyprotein"/>
</dbReference>
<dbReference type="InterPro" id="IPR036397">
    <property type="entry name" value="RNaseH_sf"/>
</dbReference>
<evidence type="ECO:0000313" key="10">
    <source>
        <dbReference type="EMBL" id="GBM07701.1"/>
    </source>
</evidence>
<dbReference type="FunFam" id="3.30.70.270:FF:000020">
    <property type="entry name" value="Transposon Tf2-6 polyprotein-like Protein"/>
    <property type="match status" value="1"/>
</dbReference>
<dbReference type="FunFam" id="1.10.340.70:FF:000001">
    <property type="entry name" value="Retrovirus-related Pol polyprotein from transposon gypsy-like Protein"/>
    <property type="match status" value="1"/>
</dbReference>